<evidence type="ECO:0000313" key="5">
    <source>
        <dbReference type="EMBL" id="MDA5194135.1"/>
    </source>
</evidence>
<evidence type="ECO:0000256" key="3">
    <source>
        <dbReference type="ARBA" id="ARBA00023163"/>
    </source>
</evidence>
<reference evidence="5" key="1">
    <citation type="submission" date="2022-08" db="EMBL/GenBank/DDBJ databases">
        <authorList>
            <person name="Vandamme P."/>
            <person name="Hettiarachchi A."/>
            <person name="Peeters C."/>
            <person name="Cnockaert M."/>
            <person name="Carlier A."/>
        </authorList>
    </citation>
    <scope>NUCLEOTIDE SEQUENCE</scope>
    <source>
        <strain evidence="5">LMG 31809</strain>
    </source>
</reference>
<dbReference type="Pfam" id="PF01037">
    <property type="entry name" value="AsnC_trans_reg"/>
    <property type="match status" value="1"/>
</dbReference>
<sequence>MTPLDAADRKIIRVLQTDGRISNSSLAAEVGLSPSACLRRLRLLEQSGVIRGYTAIIDEQIREDMAVVIVQITLERQTEAYFRKFENAIRKYPEIRECYLMTGGSDYLLRVEAASTTDYERIHTELLSNLPGVARIHSSFALRNVTRSLRSRD</sequence>
<keyword evidence="2" id="KW-0238">DNA-binding</keyword>
<dbReference type="InterPro" id="IPR000485">
    <property type="entry name" value="AsnC-type_HTH_dom"/>
</dbReference>
<dbReference type="GO" id="GO:0043200">
    <property type="term" value="P:response to amino acid"/>
    <property type="evidence" value="ECO:0007669"/>
    <property type="project" value="TreeGrafter"/>
</dbReference>
<dbReference type="Pfam" id="PF13412">
    <property type="entry name" value="HTH_24"/>
    <property type="match status" value="1"/>
</dbReference>
<keyword evidence="3" id="KW-0804">Transcription</keyword>
<dbReference type="SUPFAM" id="SSF54909">
    <property type="entry name" value="Dimeric alpha+beta barrel"/>
    <property type="match status" value="1"/>
</dbReference>
<name>A0A9X3TY75_9PROT</name>
<dbReference type="CDD" id="cd00090">
    <property type="entry name" value="HTH_ARSR"/>
    <property type="match status" value="1"/>
</dbReference>
<keyword evidence="6" id="KW-1185">Reference proteome</keyword>
<accession>A0A9X3TY75</accession>
<dbReference type="GO" id="GO:0006355">
    <property type="term" value="P:regulation of DNA-templated transcription"/>
    <property type="evidence" value="ECO:0007669"/>
    <property type="project" value="UniProtKB-ARBA"/>
</dbReference>
<dbReference type="Proteomes" id="UP001141619">
    <property type="component" value="Unassembled WGS sequence"/>
</dbReference>
<evidence type="ECO:0000256" key="2">
    <source>
        <dbReference type="ARBA" id="ARBA00023125"/>
    </source>
</evidence>
<evidence type="ECO:0000259" key="4">
    <source>
        <dbReference type="PROSITE" id="PS50956"/>
    </source>
</evidence>
<reference evidence="5" key="2">
    <citation type="journal article" date="2023" name="Syst. Appl. Microbiol.">
        <title>Govania unica gen. nov., sp. nov., a rare biosphere bacterium that represents a novel family in the class Alphaproteobacteria.</title>
        <authorList>
            <person name="Vandamme P."/>
            <person name="Peeters C."/>
            <person name="Hettiarachchi A."/>
            <person name="Cnockaert M."/>
            <person name="Carlier A."/>
        </authorList>
    </citation>
    <scope>NUCLEOTIDE SEQUENCE</scope>
    <source>
        <strain evidence="5">LMG 31809</strain>
    </source>
</reference>
<protein>
    <submittedName>
        <fullName evidence="5">Lrp/AsnC family transcriptional regulator</fullName>
    </submittedName>
</protein>
<dbReference type="EMBL" id="JANWOI010000003">
    <property type="protein sequence ID" value="MDA5194135.1"/>
    <property type="molecule type" value="Genomic_DNA"/>
</dbReference>
<dbReference type="InterPro" id="IPR011991">
    <property type="entry name" value="ArsR-like_HTH"/>
</dbReference>
<dbReference type="InterPro" id="IPR019888">
    <property type="entry name" value="Tscrpt_reg_AsnC-like"/>
</dbReference>
<dbReference type="PROSITE" id="PS50956">
    <property type="entry name" value="HTH_ASNC_2"/>
    <property type="match status" value="1"/>
</dbReference>
<dbReference type="PANTHER" id="PTHR30154:SF34">
    <property type="entry name" value="TRANSCRIPTIONAL REGULATOR AZLB"/>
    <property type="match status" value="1"/>
</dbReference>
<dbReference type="Gene3D" id="1.10.10.10">
    <property type="entry name" value="Winged helix-like DNA-binding domain superfamily/Winged helix DNA-binding domain"/>
    <property type="match status" value="1"/>
</dbReference>
<gene>
    <name evidence="5" type="ORF">NYP16_09255</name>
</gene>
<dbReference type="SMART" id="SM00344">
    <property type="entry name" value="HTH_ASNC"/>
    <property type="match status" value="1"/>
</dbReference>
<dbReference type="AlphaFoldDB" id="A0A9X3TY75"/>
<comment type="caution">
    <text evidence="5">The sequence shown here is derived from an EMBL/GenBank/DDBJ whole genome shotgun (WGS) entry which is preliminary data.</text>
</comment>
<dbReference type="InterPro" id="IPR036388">
    <property type="entry name" value="WH-like_DNA-bd_sf"/>
</dbReference>
<evidence type="ECO:0000313" key="6">
    <source>
        <dbReference type="Proteomes" id="UP001141619"/>
    </source>
</evidence>
<dbReference type="SUPFAM" id="SSF46785">
    <property type="entry name" value="Winged helix' DNA-binding domain"/>
    <property type="match status" value="1"/>
</dbReference>
<dbReference type="InterPro" id="IPR019887">
    <property type="entry name" value="Tscrpt_reg_AsnC/Lrp_C"/>
</dbReference>
<dbReference type="RefSeq" id="WP_274943839.1">
    <property type="nucleotide sequence ID" value="NZ_JANWOI010000003.1"/>
</dbReference>
<feature type="domain" description="HTH asnC-type" evidence="4">
    <location>
        <begin position="4"/>
        <end position="68"/>
    </location>
</feature>
<dbReference type="GO" id="GO:0043565">
    <property type="term" value="F:sequence-specific DNA binding"/>
    <property type="evidence" value="ECO:0007669"/>
    <property type="project" value="InterPro"/>
</dbReference>
<dbReference type="Gene3D" id="3.30.70.920">
    <property type="match status" value="1"/>
</dbReference>
<evidence type="ECO:0000256" key="1">
    <source>
        <dbReference type="ARBA" id="ARBA00023015"/>
    </source>
</evidence>
<dbReference type="GO" id="GO:0005829">
    <property type="term" value="C:cytosol"/>
    <property type="evidence" value="ECO:0007669"/>
    <property type="project" value="TreeGrafter"/>
</dbReference>
<dbReference type="InterPro" id="IPR036390">
    <property type="entry name" value="WH_DNA-bd_sf"/>
</dbReference>
<dbReference type="PRINTS" id="PR00033">
    <property type="entry name" value="HTHASNC"/>
</dbReference>
<proteinExistence type="predicted"/>
<dbReference type="PANTHER" id="PTHR30154">
    <property type="entry name" value="LEUCINE-RESPONSIVE REGULATORY PROTEIN"/>
    <property type="match status" value="1"/>
</dbReference>
<dbReference type="InterPro" id="IPR011008">
    <property type="entry name" value="Dimeric_a/b-barrel"/>
</dbReference>
<organism evidence="5 6">
    <name type="scientific">Govanella unica</name>
    <dbReference type="NCBI Taxonomy" id="2975056"/>
    <lineage>
        <taxon>Bacteria</taxon>
        <taxon>Pseudomonadati</taxon>
        <taxon>Pseudomonadota</taxon>
        <taxon>Alphaproteobacteria</taxon>
        <taxon>Emcibacterales</taxon>
        <taxon>Govanellaceae</taxon>
        <taxon>Govanella</taxon>
    </lineage>
</organism>
<keyword evidence="1" id="KW-0805">Transcription regulation</keyword>